<dbReference type="Proteomes" id="UP000618986">
    <property type="component" value="Unassembled WGS sequence"/>
</dbReference>
<evidence type="ECO:0000256" key="1">
    <source>
        <dbReference type="SAM" id="MobiDB-lite"/>
    </source>
</evidence>
<proteinExistence type="predicted"/>
<keyword evidence="2" id="KW-0812">Transmembrane</keyword>
<evidence type="ECO:0000256" key="2">
    <source>
        <dbReference type="SAM" id="Phobius"/>
    </source>
</evidence>
<dbReference type="GeneID" id="300292941"/>
<dbReference type="RefSeq" id="WP_184683671.1">
    <property type="nucleotide sequence ID" value="NZ_JACHJC010000001.1"/>
</dbReference>
<feature type="region of interest" description="Disordered" evidence="1">
    <location>
        <begin position="259"/>
        <end position="279"/>
    </location>
</feature>
<keyword evidence="2" id="KW-1133">Transmembrane helix</keyword>
<keyword evidence="4" id="KW-1185">Reference proteome</keyword>
<feature type="transmembrane region" description="Helical" evidence="2">
    <location>
        <begin position="156"/>
        <end position="178"/>
    </location>
</feature>
<organism evidence="3 4">
    <name type="scientific">Micromonospora echinospora</name>
    <name type="common">Micromonospora purpurea</name>
    <dbReference type="NCBI Taxonomy" id="1877"/>
    <lineage>
        <taxon>Bacteria</taxon>
        <taxon>Bacillati</taxon>
        <taxon>Actinomycetota</taxon>
        <taxon>Actinomycetes</taxon>
        <taxon>Micromonosporales</taxon>
        <taxon>Micromonosporaceae</taxon>
        <taxon>Micromonospora</taxon>
    </lineage>
</organism>
<reference evidence="3 4" key="1">
    <citation type="submission" date="2020-08" db="EMBL/GenBank/DDBJ databases">
        <title>Sequencing the genomes of 1000 actinobacteria strains.</title>
        <authorList>
            <person name="Klenk H.-P."/>
        </authorList>
    </citation>
    <scope>NUCLEOTIDE SEQUENCE [LARGE SCALE GENOMIC DNA]</scope>
    <source>
        <strain evidence="3 4">DSM 43036</strain>
    </source>
</reference>
<feature type="transmembrane region" description="Helical" evidence="2">
    <location>
        <begin position="103"/>
        <end position="122"/>
    </location>
</feature>
<evidence type="ECO:0000313" key="3">
    <source>
        <dbReference type="EMBL" id="MBB5112526.1"/>
    </source>
</evidence>
<evidence type="ECO:0000313" key="4">
    <source>
        <dbReference type="Proteomes" id="UP000618986"/>
    </source>
</evidence>
<comment type="caution">
    <text evidence="3">The sequence shown here is derived from an EMBL/GenBank/DDBJ whole genome shotgun (WGS) entry which is preliminary data.</text>
</comment>
<protein>
    <submittedName>
        <fullName evidence="3">Uncharacterized protein</fullName>
    </submittedName>
</protein>
<name>A0ABR6MAW9_MICEC</name>
<dbReference type="EMBL" id="JACHJC010000001">
    <property type="protein sequence ID" value="MBB5112526.1"/>
    <property type="molecule type" value="Genomic_DNA"/>
</dbReference>
<sequence length="279" mass="30112">MSLQRTDRQRPDFDGQKGNGYDDAALLAGRPLGSVVHLLVLAAAAAADYGQFYGVVKVVLPELTERMALMIVAGFTAVVLFLAHAAGATFRDRRAGVQWIRRPLPWLCVCGWLVLGAAAFYVRLAQQPDSVAGVIQREGEPAVPAAAGTELHLGPAAIVFVALYVATGLVAGIGGYLTHNPAHSAHLRARIAKALAARRAARAALAMQVANGNRELQESYQQKAVEVLRRESDRRLALAEELKQHARLVMAQRAKDPALTDALFEPDRNPYHPPRPPEA</sequence>
<feature type="transmembrane region" description="Helical" evidence="2">
    <location>
        <begin position="27"/>
        <end position="47"/>
    </location>
</feature>
<keyword evidence="2" id="KW-0472">Membrane</keyword>
<feature type="compositionally biased region" description="Basic and acidic residues" evidence="1">
    <location>
        <begin position="265"/>
        <end position="279"/>
    </location>
</feature>
<accession>A0ABR6MAW9</accession>
<gene>
    <name evidence="3" type="ORF">FHU28_002365</name>
</gene>
<feature type="transmembrane region" description="Helical" evidence="2">
    <location>
        <begin position="67"/>
        <end position="91"/>
    </location>
</feature>